<dbReference type="Pfam" id="PF00501">
    <property type="entry name" value="AMP-binding"/>
    <property type="match status" value="1"/>
</dbReference>
<accession>A0A9W8B009</accession>
<dbReference type="GO" id="GO:0006629">
    <property type="term" value="P:lipid metabolic process"/>
    <property type="evidence" value="ECO:0007669"/>
    <property type="project" value="InterPro"/>
</dbReference>
<keyword evidence="3" id="KW-0547">Nucleotide-binding</keyword>
<reference evidence="7" key="1">
    <citation type="submission" date="2022-07" db="EMBL/GenBank/DDBJ databases">
        <title>Phylogenomic reconstructions and comparative analyses of Kickxellomycotina fungi.</title>
        <authorList>
            <person name="Reynolds N.K."/>
            <person name="Stajich J.E."/>
            <person name="Barry K."/>
            <person name="Grigoriev I.V."/>
            <person name="Crous P."/>
            <person name="Smith M.E."/>
        </authorList>
    </citation>
    <scope>NUCLEOTIDE SEQUENCE</scope>
    <source>
        <strain evidence="7">RSA 1196</strain>
    </source>
</reference>
<dbReference type="EMBL" id="JANBPY010000039">
    <property type="protein sequence ID" value="KAJ1969604.1"/>
    <property type="molecule type" value="Genomic_DNA"/>
</dbReference>
<organism evidence="7 8">
    <name type="scientific">Dispira parvispora</name>
    <dbReference type="NCBI Taxonomy" id="1520584"/>
    <lineage>
        <taxon>Eukaryota</taxon>
        <taxon>Fungi</taxon>
        <taxon>Fungi incertae sedis</taxon>
        <taxon>Zoopagomycota</taxon>
        <taxon>Kickxellomycotina</taxon>
        <taxon>Dimargaritomycetes</taxon>
        <taxon>Dimargaritales</taxon>
        <taxon>Dimargaritaceae</taxon>
        <taxon>Dispira</taxon>
    </lineage>
</organism>
<evidence type="ECO:0000256" key="4">
    <source>
        <dbReference type="ARBA" id="ARBA00022840"/>
    </source>
</evidence>
<evidence type="ECO:0000256" key="2">
    <source>
        <dbReference type="ARBA" id="ARBA00022598"/>
    </source>
</evidence>
<dbReference type="PANTHER" id="PTHR42921:SF1">
    <property type="entry name" value="ACETOACETYL-COA SYNTHETASE"/>
    <property type="match status" value="1"/>
</dbReference>
<dbReference type="SUPFAM" id="SSF56801">
    <property type="entry name" value="Acetyl-CoA synthetase-like"/>
    <property type="match status" value="1"/>
</dbReference>
<evidence type="ECO:0008006" key="9">
    <source>
        <dbReference type="Google" id="ProtNLM"/>
    </source>
</evidence>
<evidence type="ECO:0000259" key="5">
    <source>
        <dbReference type="Pfam" id="PF00501"/>
    </source>
</evidence>
<dbReference type="InterPro" id="IPR005914">
    <property type="entry name" value="Acac_CoA_synth"/>
</dbReference>
<dbReference type="PROSITE" id="PS00455">
    <property type="entry name" value="AMP_BINDING"/>
    <property type="match status" value="1"/>
</dbReference>
<dbReference type="Pfam" id="PF16177">
    <property type="entry name" value="ACAS_N"/>
    <property type="match status" value="1"/>
</dbReference>
<dbReference type="GO" id="GO:0030729">
    <property type="term" value="F:acetoacetate-CoA ligase activity"/>
    <property type="evidence" value="ECO:0007669"/>
    <property type="project" value="InterPro"/>
</dbReference>
<evidence type="ECO:0000256" key="1">
    <source>
        <dbReference type="ARBA" id="ARBA00006432"/>
    </source>
</evidence>
<dbReference type="NCBIfam" id="NF002937">
    <property type="entry name" value="PRK03584.1"/>
    <property type="match status" value="1"/>
</dbReference>
<dbReference type="InterPro" id="IPR032387">
    <property type="entry name" value="ACAS_N"/>
</dbReference>
<dbReference type="AlphaFoldDB" id="A0A9W8B009"/>
<proteinExistence type="inferred from homology"/>
<dbReference type="InterPro" id="IPR042099">
    <property type="entry name" value="ANL_N_sf"/>
</dbReference>
<keyword evidence="8" id="KW-1185">Reference proteome</keyword>
<evidence type="ECO:0000256" key="3">
    <source>
        <dbReference type="ARBA" id="ARBA00022741"/>
    </source>
</evidence>
<dbReference type="InterPro" id="IPR020845">
    <property type="entry name" value="AMP-binding_CS"/>
</dbReference>
<gene>
    <name evidence="7" type="ORF">IWQ62_000514</name>
</gene>
<dbReference type="Gene3D" id="3.40.50.12780">
    <property type="entry name" value="N-terminal domain of ligase-like"/>
    <property type="match status" value="1"/>
</dbReference>
<dbReference type="OrthoDB" id="10253869at2759"/>
<dbReference type="InterPro" id="IPR045851">
    <property type="entry name" value="AMP-bd_C_sf"/>
</dbReference>
<feature type="domain" description="Acetyl-coenzyme A synthetase N-terminal" evidence="6">
    <location>
        <begin position="45"/>
        <end position="102"/>
    </location>
</feature>
<dbReference type="InterPro" id="IPR000873">
    <property type="entry name" value="AMP-dep_synth/lig_dom"/>
</dbReference>
<name>A0A9W8B009_9FUNG</name>
<keyword evidence="2" id="KW-0436">Ligase</keyword>
<dbReference type="CDD" id="cd05943">
    <property type="entry name" value="AACS"/>
    <property type="match status" value="1"/>
</dbReference>
<dbReference type="NCBIfam" id="TIGR01217">
    <property type="entry name" value="ac_ac_CoA_syn"/>
    <property type="match status" value="1"/>
</dbReference>
<comment type="caution">
    <text evidence="7">The sequence shown here is derived from an EMBL/GenBank/DDBJ whole genome shotgun (WGS) entry which is preliminary data.</text>
</comment>
<dbReference type="PANTHER" id="PTHR42921">
    <property type="entry name" value="ACETOACETYL-COA SYNTHETASE"/>
    <property type="match status" value="1"/>
</dbReference>
<feature type="domain" description="AMP-dependent synthetase/ligase" evidence="5">
    <location>
        <begin position="107"/>
        <end position="447"/>
    </location>
</feature>
<dbReference type="Proteomes" id="UP001150925">
    <property type="component" value="Unassembled WGS sequence"/>
</dbReference>
<protein>
    <recommendedName>
        <fullName evidence="9">Acetoacetyl-CoA synthetase</fullName>
    </recommendedName>
</protein>
<evidence type="ECO:0000313" key="7">
    <source>
        <dbReference type="EMBL" id="KAJ1969604.1"/>
    </source>
</evidence>
<evidence type="ECO:0000313" key="8">
    <source>
        <dbReference type="Proteomes" id="UP001150925"/>
    </source>
</evidence>
<dbReference type="Gene3D" id="3.30.300.30">
    <property type="match status" value="1"/>
</dbReference>
<comment type="similarity">
    <text evidence="1">Belongs to the ATP-dependent AMP-binding enzyme family.</text>
</comment>
<evidence type="ECO:0000259" key="6">
    <source>
        <dbReference type="Pfam" id="PF16177"/>
    </source>
</evidence>
<keyword evidence="4" id="KW-0067">ATP-binding</keyword>
<sequence length="677" mass="75504">MLSDKSSDSSSNPPQLWAPRQVENTNMYKFMRQVNAQYDLDLQNYSQLYEWSCTELAAFWESVWSFVGVKYSEPPRTILDPRVPMDEIPEWFQGARFNFAENLLRFDDDRVALVCCGEHRLEDTGITRLTYRQLRAQVARVVAALRQMGVESGDRVAGYLPNGMEAVVMMLATASLGAIWCSTSPDFGSVGVLDRFSQIQPKVLVSVNAIVYNNKVYDHLDKLEAVTQGLDKLQHTVVVPFVPSHRMDLGGLTNAMTWDTFINSSGQSETQALESLTFAQLPFSHPLYILFSSGTTGLPKCLVHSAGGMLLQHTKEHVIHGNMTRDDVLLQYTTTGWMMWNWMVSALAVGATVVLYDGSPFKPSPGVMWDLVDRLGITMFGTSAKYIQSLQDAKYHPNQHHQLTSLHSIYTTGSPLHPESYDFVYRSIKSDLCLGSITGGTDICSLFAAHNTALPVYRGEIQCRGLGMAVEAWNENHQAVYNQSGDLVCTKPFPCMPVYFWNDTKGARYRAAYFDHVPHVWHHGDFVWINEQTGGVVMLGRSDGTLNPAGVRFGSAELYNIVETYPEVEDSLAVGQKSGGETGDERVVLFLKMAPEHQFDADLVSRIKSHIRAKLSPRHVPALVLPTEAIPYTINGKKVEVIVKKILSKQTVTPSATLANPECLVYYHKVANGEVQV</sequence>
<dbReference type="GO" id="GO:0005524">
    <property type="term" value="F:ATP binding"/>
    <property type="evidence" value="ECO:0007669"/>
    <property type="project" value="UniProtKB-KW"/>
</dbReference>